<dbReference type="Pfam" id="PF02811">
    <property type="entry name" value="PHP"/>
    <property type="match status" value="1"/>
</dbReference>
<sequence>MISNDEIASILERFGGLLRLTGENPFRARAYLHAADTIRHLAEPSVDLAAGDRLREIAGIGEGIASVVAEIAATGSFRALDSLSARYPPSLLDLLALPGVGPKTVIRLYGEFGIADLAGVEAAVSRGVFRDAKGLGQRFEGDLQIGLAAVRARDGRIPIGRALPAARSLQAALRRLLPGRVEIAGGVRRFAETVDRLSVVVEADNVAVTTAAIASMPLVVKVAEQRDDRLRVRLQSGEESDIVLAKPSEFGVVLLRATGPASHIACLGPLPHEAGDETQVYAALGLPWIPPELRSTETDWSDLARITALIGRADLRGDLHCHSTWSDGSAPIAAMESAAAALGYDYLGITDHSRGLGVARGLDVGRLRAQRREIVGLTGGIDVLQGAEVEVHRDGRLDYDDETLASLDIVVASLHSGLRQDRATLTDRLIRTIANPHVDIIAHPSGRLIDRRPGGDIDWPRAFAAAAEHGVALEINSDPSRLDLDAEMAHDALAAGCLLSINCDAHSPESFELIEFGIAVARQAGATVDRVINAWPLEQLRHWLAERGRQPRPDLPGEV</sequence>
<dbReference type="SMART" id="SM00483">
    <property type="entry name" value="POLXc"/>
    <property type="match status" value="1"/>
</dbReference>
<dbReference type="InterPro" id="IPR043519">
    <property type="entry name" value="NT_sf"/>
</dbReference>
<dbReference type="SMART" id="SM00278">
    <property type="entry name" value="HhH1"/>
    <property type="match status" value="2"/>
</dbReference>
<dbReference type="InterPro" id="IPR004013">
    <property type="entry name" value="PHP_dom"/>
</dbReference>
<dbReference type="InterPro" id="IPR002054">
    <property type="entry name" value="DNA-dir_DNA_pol_X"/>
</dbReference>
<dbReference type="CDD" id="cd07436">
    <property type="entry name" value="PHP_PolX"/>
    <property type="match status" value="1"/>
</dbReference>
<dbReference type="Gene3D" id="1.10.150.110">
    <property type="entry name" value="DNA polymerase beta, N-terminal domain-like"/>
    <property type="match status" value="1"/>
</dbReference>
<dbReference type="InterPro" id="IPR022311">
    <property type="entry name" value="PolX-like"/>
</dbReference>
<dbReference type="NCBIfam" id="NF005928">
    <property type="entry name" value="PRK07945.1"/>
    <property type="match status" value="1"/>
</dbReference>
<evidence type="ECO:0000313" key="6">
    <source>
        <dbReference type="EMBL" id="CAA9559311.1"/>
    </source>
</evidence>
<dbReference type="EMBL" id="CADCWF010000151">
    <property type="protein sequence ID" value="CAA9559311.1"/>
    <property type="molecule type" value="Genomic_DNA"/>
</dbReference>
<dbReference type="GO" id="GO:0005829">
    <property type="term" value="C:cytosol"/>
    <property type="evidence" value="ECO:0007669"/>
    <property type="project" value="TreeGrafter"/>
</dbReference>
<dbReference type="InterPro" id="IPR003141">
    <property type="entry name" value="Pol/His_phosphatase_N"/>
</dbReference>
<evidence type="ECO:0000259" key="3">
    <source>
        <dbReference type="SMART" id="SM00278"/>
    </source>
</evidence>
<dbReference type="AlphaFoldDB" id="A0A6J4UUD0"/>
<feature type="domain" description="DNA-directed DNA polymerase X" evidence="5">
    <location>
        <begin position="2"/>
        <end position="295"/>
    </location>
</feature>
<evidence type="ECO:0000256" key="2">
    <source>
        <dbReference type="ARBA" id="ARBA00022705"/>
    </source>
</evidence>
<dbReference type="Gene3D" id="1.10.150.20">
    <property type="entry name" value="5' to 3' exonuclease, C-terminal subdomain"/>
    <property type="match status" value="1"/>
</dbReference>
<keyword evidence="1" id="KW-0237">DNA synthesis</keyword>
<name>A0A6J4UUD0_9BACT</name>
<dbReference type="InterPro" id="IPR016195">
    <property type="entry name" value="Pol/histidinol_Pase-like"/>
</dbReference>
<feature type="domain" description="Polymerase/histidinol phosphatase N-terminal" evidence="4">
    <location>
        <begin position="317"/>
        <end position="393"/>
    </location>
</feature>
<dbReference type="SUPFAM" id="SSF89550">
    <property type="entry name" value="PHP domain-like"/>
    <property type="match status" value="1"/>
</dbReference>
<keyword evidence="2" id="KW-0235">DNA replication</keyword>
<dbReference type="SMART" id="SM00481">
    <property type="entry name" value="POLIIIAc"/>
    <property type="match status" value="1"/>
</dbReference>
<dbReference type="PIRSF" id="PIRSF005047">
    <property type="entry name" value="UCP005047_YshC"/>
    <property type="match status" value="1"/>
</dbReference>
<dbReference type="Gene3D" id="3.30.460.10">
    <property type="entry name" value="Beta Polymerase, domain 2"/>
    <property type="match status" value="1"/>
</dbReference>
<protein>
    <submittedName>
        <fullName evidence="6">DNA polymerase X family</fullName>
    </submittedName>
</protein>
<reference evidence="6" key="1">
    <citation type="submission" date="2020-02" db="EMBL/GenBank/DDBJ databases">
        <authorList>
            <person name="Meier V. D."/>
        </authorList>
    </citation>
    <scope>NUCLEOTIDE SEQUENCE</scope>
    <source>
        <strain evidence="6">AVDCRST_MAG59</strain>
    </source>
</reference>
<dbReference type="PANTHER" id="PTHR36928:SF1">
    <property type="entry name" value="PHOSPHATASE YCDX-RELATED"/>
    <property type="match status" value="1"/>
</dbReference>
<feature type="domain" description="Helix-hairpin-helix DNA-binding motif class 1" evidence="3">
    <location>
        <begin position="52"/>
        <end position="71"/>
    </location>
</feature>
<dbReference type="GO" id="GO:0042578">
    <property type="term" value="F:phosphoric ester hydrolase activity"/>
    <property type="evidence" value="ECO:0007669"/>
    <property type="project" value="TreeGrafter"/>
</dbReference>
<proteinExistence type="predicted"/>
<gene>
    <name evidence="6" type="ORF">AVDCRST_MAG59-2355</name>
</gene>
<dbReference type="InterPro" id="IPR027421">
    <property type="entry name" value="DNA_pol_lamdba_lyase_dom_sf"/>
</dbReference>
<dbReference type="Gene3D" id="3.20.20.140">
    <property type="entry name" value="Metal-dependent hydrolases"/>
    <property type="match status" value="1"/>
</dbReference>
<evidence type="ECO:0000259" key="4">
    <source>
        <dbReference type="SMART" id="SM00481"/>
    </source>
</evidence>
<dbReference type="SUPFAM" id="SSF81301">
    <property type="entry name" value="Nucleotidyltransferase"/>
    <property type="match status" value="1"/>
</dbReference>
<dbReference type="InterPro" id="IPR010996">
    <property type="entry name" value="HHH_MUS81"/>
</dbReference>
<accession>A0A6J4UUD0</accession>
<dbReference type="GO" id="GO:0006281">
    <property type="term" value="P:DNA repair"/>
    <property type="evidence" value="ECO:0007669"/>
    <property type="project" value="InterPro"/>
</dbReference>
<dbReference type="FunFam" id="3.20.20.140:FF:000047">
    <property type="entry name" value="PHP domain-containing protein"/>
    <property type="match status" value="1"/>
</dbReference>
<dbReference type="GO" id="GO:0003887">
    <property type="term" value="F:DNA-directed DNA polymerase activity"/>
    <property type="evidence" value="ECO:0007669"/>
    <property type="project" value="InterPro"/>
</dbReference>
<dbReference type="GO" id="GO:0008270">
    <property type="term" value="F:zinc ion binding"/>
    <property type="evidence" value="ECO:0007669"/>
    <property type="project" value="TreeGrafter"/>
</dbReference>
<dbReference type="SUPFAM" id="SSF47802">
    <property type="entry name" value="DNA polymerase beta, N-terminal domain-like"/>
    <property type="match status" value="1"/>
</dbReference>
<organism evidence="6">
    <name type="scientific">uncultured Thermomicrobiales bacterium</name>
    <dbReference type="NCBI Taxonomy" id="1645740"/>
    <lineage>
        <taxon>Bacteria</taxon>
        <taxon>Pseudomonadati</taxon>
        <taxon>Thermomicrobiota</taxon>
        <taxon>Thermomicrobia</taxon>
        <taxon>Thermomicrobiales</taxon>
        <taxon>environmental samples</taxon>
    </lineage>
</organism>
<dbReference type="PANTHER" id="PTHR36928">
    <property type="entry name" value="PHOSPHATASE YCDX-RELATED"/>
    <property type="match status" value="1"/>
</dbReference>
<dbReference type="Pfam" id="PF14520">
    <property type="entry name" value="HHH_5"/>
    <property type="match status" value="1"/>
</dbReference>
<evidence type="ECO:0000259" key="5">
    <source>
        <dbReference type="SMART" id="SM00483"/>
    </source>
</evidence>
<dbReference type="InterPro" id="IPR047967">
    <property type="entry name" value="PolX_PHP"/>
</dbReference>
<dbReference type="InterPro" id="IPR003583">
    <property type="entry name" value="Hlx-hairpin-Hlx_DNA-bd_motif"/>
</dbReference>
<feature type="domain" description="Helix-hairpin-helix DNA-binding motif class 1" evidence="3">
    <location>
        <begin position="92"/>
        <end position="111"/>
    </location>
</feature>
<dbReference type="InterPro" id="IPR050243">
    <property type="entry name" value="PHP_phosphatase"/>
</dbReference>
<dbReference type="GO" id="GO:0003677">
    <property type="term" value="F:DNA binding"/>
    <property type="evidence" value="ECO:0007669"/>
    <property type="project" value="InterPro"/>
</dbReference>
<evidence type="ECO:0000256" key="1">
    <source>
        <dbReference type="ARBA" id="ARBA00022634"/>
    </source>
</evidence>
<dbReference type="Pfam" id="PF14716">
    <property type="entry name" value="HHH_8"/>
    <property type="match status" value="1"/>
</dbReference>